<feature type="compositionally biased region" description="Polar residues" evidence="1">
    <location>
        <begin position="535"/>
        <end position="556"/>
    </location>
</feature>
<accession>A0A5C3N143</accession>
<evidence type="ECO:0000256" key="1">
    <source>
        <dbReference type="SAM" id="MobiDB-lite"/>
    </source>
</evidence>
<feature type="compositionally biased region" description="Pro residues" evidence="1">
    <location>
        <begin position="19"/>
        <end position="30"/>
    </location>
</feature>
<sequence>MEPLIERRESSQSGSTNAPEPPSQLPPRPNPALLAPSQALLNTDMASPASTVPSHRLISAFEGSLLTSNPSVSSTVRSQIDSLLTNESSAACHPLQSTSSPRSSYGTTAATSPPVTAKTVRPELEDQVPFASVLRSPEDQAPFASVLRSPEDQAPFTSALRSPEDQTPFASVLRSPEAIQMFLQAQDYETWPFRSSIPSMAPHVLAIPSPPPYPPPTTPLPPTPKALRATPSLMMVPVRSRSDSGTKLRPISLASCEPEQPSVSASPSSNATVKGTGALTHPLDTDTSGSDHDSITSLKLPPPPPLPIIRPLSSPPSRRPSGPRRPPKRGRDAPFPVALKSSDSLPLTTYASGGECERTLSPPPRIPSFPPLTPLSIRAIMVALEHEPMPELRLDYDRQVEAASRPDSVKGLVLPSICTLSTLSLGRATPDLNLPQEKSSFAVHAQECESSRSEPETLSRCVVEKDYGETSTPDPPVTEEPLPLASSRPASFRPRWKDISPSVADPESAPIPPIGRRHQSLLPPIAHQSPAPSRPVSQDSFYTGDLRNSTPSTSSAWDLLSLPEPSSTERPQLAIETSFLDSQLENVRLAWLRPPSPLRVAKRPRPVSDMVYPVNSF</sequence>
<protein>
    <submittedName>
        <fullName evidence="2">Uncharacterized protein</fullName>
    </submittedName>
</protein>
<proteinExistence type="predicted"/>
<feature type="compositionally biased region" description="Basic and acidic residues" evidence="1">
    <location>
        <begin position="446"/>
        <end position="468"/>
    </location>
</feature>
<keyword evidence="3" id="KW-1185">Reference proteome</keyword>
<reference evidence="2 3" key="1">
    <citation type="journal article" date="2019" name="Nat. Ecol. Evol.">
        <title>Megaphylogeny resolves global patterns of mushroom evolution.</title>
        <authorList>
            <person name="Varga T."/>
            <person name="Krizsan K."/>
            <person name="Foldi C."/>
            <person name="Dima B."/>
            <person name="Sanchez-Garcia M."/>
            <person name="Sanchez-Ramirez S."/>
            <person name="Szollosi G.J."/>
            <person name="Szarkandi J.G."/>
            <person name="Papp V."/>
            <person name="Albert L."/>
            <person name="Andreopoulos W."/>
            <person name="Angelini C."/>
            <person name="Antonin V."/>
            <person name="Barry K.W."/>
            <person name="Bougher N.L."/>
            <person name="Buchanan P."/>
            <person name="Buyck B."/>
            <person name="Bense V."/>
            <person name="Catcheside P."/>
            <person name="Chovatia M."/>
            <person name="Cooper J."/>
            <person name="Damon W."/>
            <person name="Desjardin D."/>
            <person name="Finy P."/>
            <person name="Geml J."/>
            <person name="Haridas S."/>
            <person name="Hughes K."/>
            <person name="Justo A."/>
            <person name="Karasinski D."/>
            <person name="Kautmanova I."/>
            <person name="Kiss B."/>
            <person name="Kocsube S."/>
            <person name="Kotiranta H."/>
            <person name="LaButti K.M."/>
            <person name="Lechner B.E."/>
            <person name="Liimatainen K."/>
            <person name="Lipzen A."/>
            <person name="Lukacs Z."/>
            <person name="Mihaltcheva S."/>
            <person name="Morgado L.N."/>
            <person name="Niskanen T."/>
            <person name="Noordeloos M.E."/>
            <person name="Ohm R.A."/>
            <person name="Ortiz-Santana B."/>
            <person name="Ovrebo C."/>
            <person name="Racz N."/>
            <person name="Riley R."/>
            <person name="Savchenko A."/>
            <person name="Shiryaev A."/>
            <person name="Soop K."/>
            <person name="Spirin V."/>
            <person name="Szebenyi C."/>
            <person name="Tomsovsky M."/>
            <person name="Tulloss R.E."/>
            <person name="Uehling J."/>
            <person name="Grigoriev I.V."/>
            <person name="Vagvolgyi C."/>
            <person name="Papp T."/>
            <person name="Martin F.M."/>
            <person name="Miettinen O."/>
            <person name="Hibbett D.S."/>
            <person name="Nagy L.G."/>
        </authorList>
    </citation>
    <scope>NUCLEOTIDE SEQUENCE [LARGE SCALE GENOMIC DNA]</scope>
    <source>
        <strain evidence="2 3">OMC1185</strain>
    </source>
</reference>
<feature type="compositionally biased region" description="Pro residues" evidence="1">
    <location>
        <begin position="300"/>
        <end position="318"/>
    </location>
</feature>
<feature type="region of interest" description="Disordered" evidence="1">
    <location>
        <begin position="1"/>
        <end position="51"/>
    </location>
</feature>
<gene>
    <name evidence="2" type="ORF">OE88DRAFT_1660013</name>
</gene>
<feature type="region of interest" description="Disordered" evidence="1">
    <location>
        <begin position="212"/>
        <end position="369"/>
    </location>
</feature>
<feature type="compositionally biased region" description="Polar residues" evidence="1">
    <location>
        <begin position="341"/>
        <end position="351"/>
    </location>
</feature>
<feature type="region of interest" description="Disordered" evidence="1">
    <location>
        <begin position="87"/>
        <end position="117"/>
    </location>
</feature>
<dbReference type="Proteomes" id="UP000305948">
    <property type="component" value="Unassembled WGS sequence"/>
</dbReference>
<feature type="compositionally biased region" description="Polar residues" evidence="1">
    <location>
        <begin position="87"/>
        <end position="114"/>
    </location>
</feature>
<dbReference type="EMBL" id="ML213512">
    <property type="protein sequence ID" value="TFK50883.1"/>
    <property type="molecule type" value="Genomic_DNA"/>
</dbReference>
<feature type="compositionally biased region" description="Basic and acidic residues" evidence="1">
    <location>
        <begin position="1"/>
        <end position="10"/>
    </location>
</feature>
<dbReference type="OrthoDB" id="10659806at2759"/>
<name>A0A5C3N143_9AGAM</name>
<dbReference type="AlphaFoldDB" id="A0A5C3N143"/>
<feature type="compositionally biased region" description="Polar residues" evidence="1">
    <location>
        <begin position="39"/>
        <end position="51"/>
    </location>
</feature>
<evidence type="ECO:0000313" key="3">
    <source>
        <dbReference type="Proteomes" id="UP000305948"/>
    </source>
</evidence>
<evidence type="ECO:0000313" key="2">
    <source>
        <dbReference type="EMBL" id="TFK50883.1"/>
    </source>
</evidence>
<feature type="region of interest" description="Disordered" evidence="1">
    <location>
        <begin position="444"/>
        <end position="570"/>
    </location>
</feature>
<organism evidence="2 3">
    <name type="scientific">Heliocybe sulcata</name>
    <dbReference type="NCBI Taxonomy" id="5364"/>
    <lineage>
        <taxon>Eukaryota</taxon>
        <taxon>Fungi</taxon>
        <taxon>Dikarya</taxon>
        <taxon>Basidiomycota</taxon>
        <taxon>Agaricomycotina</taxon>
        <taxon>Agaricomycetes</taxon>
        <taxon>Gloeophyllales</taxon>
        <taxon>Gloeophyllaceae</taxon>
        <taxon>Heliocybe</taxon>
    </lineage>
</organism>
<feature type="compositionally biased region" description="Polar residues" evidence="1">
    <location>
        <begin position="261"/>
        <end position="273"/>
    </location>
</feature>
<feature type="compositionally biased region" description="Pro residues" evidence="1">
    <location>
        <begin position="212"/>
        <end position="224"/>
    </location>
</feature>